<reference evidence="5" key="1">
    <citation type="submission" date="2015-03" db="EMBL/GenBank/DDBJ databases">
        <authorList>
            <person name="Urmite Genomes"/>
        </authorList>
    </citation>
    <scope>NUCLEOTIDE SEQUENCE [LARGE SCALE GENOMIC DNA]</scope>
    <source>
        <strain evidence="5">FF10</strain>
    </source>
</reference>
<dbReference type="SUPFAM" id="SSF56601">
    <property type="entry name" value="beta-lactamase/transpeptidase-like"/>
    <property type="match status" value="1"/>
</dbReference>
<feature type="domain" description="Beta-lactamase class A catalytic" evidence="3">
    <location>
        <begin position="127"/>
        <end position="325"/>
    </location>
</feature>
<dbReference type="GO" id="GO:0046677">
    <property type="term" value="P:response to antibiotic"/>
    <property type="evidence" value="ECO:0007669"/>
    <property type="project" value="InterPro"/>
</dbReference>
<evidence type="ECO:0000313" key="4">
    <source>
        <dbReference type="EMBL" id="CQR24799.1"/>
    </source>
</evidence>
<dbReference type="InterPro" id="IPR000871">
    <property type="entry name" value="Beta-lactam_class-A"/>
</dbReference>
<dbReference type="RefSeq" id="WP_245620306.1">
    <property type="nucleotide sequence ID" value="NZ_CTEN01000002.1"/>
</dbReference>
<keyword evidence="5" id="KW-1185">Reference proteome</keyword>
<dbReference type="InterPro" id="IPR045155">
    <property type="entry name" value="Beta-lactam_cat"/>
</dbReference>
<dbReference type="Pfam" id="PF13354">
    <property type="entry name" value="Beta-lactamase2"/>
    <property type="match status" value="1"/>
</dbReference>
<keyword evidence="4" id="KW-0449">Lipoprotein</keyword>
<feature type="compositionally biased region" description="Polar residues" evidence="1">
    <location>
        <begin position="41"/>
        <end position="66"/>
    </location>
</feature>
<sequence>MRRLDKKKYDKGLLWNLGILALLTLPFFVYFGARARYGGQSLESKSKGPNSSQVGKTEKINTSTSQKEVEPIKELLKSPEAKQAVMEADRVSMESMGLAYDYANMSLVQVVQAYLADAGIDPSQVAFSYKNPASGHTFSMNEKEPMTAGSTYKLPLNMLVVDAVKEGKFTLVERFDITNTAYEYKFEHDAYVGQFAGAMSIPDMQEYSLVYSENTPAYALADRLGGMDAAFAMMTKYGRSKGEIPAIRREDNKTTTDYYIQVLEHLYRHQEKYADIIYFMDISFPNQYYETYLSHLRIVQKPGYVGEALNVDAMVFEESPYLIALYSRYLGGSTEDSSEVNGYGYMQLAAITYVINQWHRVNENGLA</sequence>
<dbReference type="PANTHER" id="PTHR35333:SF3">
    <property type="entry name" value="BETA-LACTAMASE-TYPE TRANSPEPTIDASE FOLD CONTAINING PROTEIN"/>
    <property type="match status" value="1"/>
</dbReference>
<accession>A0A0E4H4A8</accession>
<dbReference type="EMBL" id="CTEN01000002">
    <property type="protein sequence ID" value="CQR24799.1"/>
    <property type="molecule type" value="Genomic_DNA"/>
</dbReference>
<dbReference type="GO" id="GO:0030655">
    <property type="term" value="P:beta-lactam antibiotic catabolic process"/>
    <property type="evidence" value="ECO:0007669"/>
    <property type="project" value="InterPro"/>
</dbReference>
<dbReference type="STRING" id="1608583.BN1356_01153"/>
<name>A0A0E4H4A8_9STRE</name>
<keyword evidence="2" id="KW-1133">Transmembrane helix</keyword>
<feature type="transmembrane region" description="Helical" evidence="2">
    <location>
        <begin position="12"/>
        <end position="33"/>
    </location>
</feature>
<dbReference type="Proteomes" id="UP000198604">
    <property type="component" value="Unassembled WGS sequence"/>
</dbReference>
<dbReference type="AlphaFoldDB" id="A0A0E4H4A8"/>
<evidence type="ECO:0000313" key="5">
    <source>
        <dbReference type="Proteomes" id="UP000198604"/>
    </source>
</evidence>
<gene>
    <name evidence="4" type="ORF">BN1356_01153</name>
</gene>
<evidence type="ECO:0000259" key="3">
    <source>
        <dbReference type="Pfam" id="PF13354"/>
    </source>
</evidence>
<keyword evidence="2" id="KW-0472">Membrane</keyword>
<keyword evidence="2" id="KW-0812">Transmembrane</keyword>
<evidence type="ECO:0000256" key="2">
    <source>
        <dbReference type="SAM" id="Phobius"/>
    </source>
</evidence>
<proteinExistence type="predicted"/>
<protein>
    <submittedName>
        <fullName evidence="4">Lipoprotein</fullName>
    </submittedName>
</protein>
<dbReference type="InterPro" id="IPR012338">
    <property type="entry name" value="Beta-lactam/transpept-like"/>
</dbReference>
<dbReference type="PANTHER" id="PTHR35333">
    <property type="entry name" value="BETA-LACTAMASE"/>
    <property type="match status" value="1"/>
</dbReference>
<evidence type="ECO:0000256" key="1">
    <source>
        <dbReference type="SAM" id="MobiDB-lite"/>
    </source>
</evidence>
<organism evidence="4 5">
    <name type="scientific">Streptococcus varani</name>
    <dbReference type="NCBI Taxonomy" id="1608583"/>
    <lineage>
        <taxon>Bacteria</taxon>
        <taxon>Bacillati</taxon>
        <taxon>Bacillota</taxon>
        <taxon>Bacilli</taxon>
        <taxon>Lactobacillales</taxon>
        <taxon>Streptococcaceae</taxon>
        <taxon>Streptococcus</taxon>
    </lineage>
</organism>
<dbReference type="GO" id="GO:0008800">
    <property type="term" value="F:beta-lactamase activity"/>
    <property type="evidence" value="ECO:0007669"/>
    <property type="project" value="InterPro"/>
</dbReference>
<dbReference type="Gene3D" id="3.40.710.10">
    <property type="entry name" value="DD-peptidase/beta-lactamase superfamily"/>
    <property type="match status" value="1"/>
</dbReference>
<feature type="region of interest" description="Disordered" evidence="1">
    <location>
        <begin position="41"/>
        <end position="72"/>
    </location>
</feature>